<evidence type="ECO:0000313" key="3">
    <source>
        <dbReference type="Proteomes" id="UP000660454"/>
    </source>
</evidence>
<accession>A0ABQ4GXI1</accession>
<name>A0ABQ4GXI1_9ACTN</name>
<dbReference type="EMBL" id="BOOF01000049">
    <property type="protein sequence ID" value="GIH66135.1"/>
    <property type="molecule type" value="Genomic_DNA"/>
</dbReference>
<gene>
    <name evidence="2" type="ORF">Msi02_69520</name>
</gene>
<proteinExistence type="predicted"/>
<reference evidence="2 3" key="1">
    <citation type="submission" date="2021-01" db="EMBL/GenBank/DDBJ databases">
        <title>Whole genome shotgun sequence of Microbispora siamensis NBRC 104113.</title>
        <authorList>
            <person name="Komaki H."/>
            <person name="Tamura T."/>
        </authorList>
    </citation>
    <scope>NUCLEOTIDE SEQUENCE [LARGE SCALE GENOMIC DNA]</scope>
    <source>
        <strain evidence="2 3">NBRC 104113</strain>
    </source>
</reference>
<feature type="transmembrane region" description="Helical" evidence="1">
    <location>
        <begin position="48"/>
        <end position="66"/>
    </location>
</feature>
<evidence type="ECO:0000313" key="2">
    <source>
        <dbReference type="EMBL" id="GIH66135.1"/>
    </source>
</evidence>
<organism evidence="2 3">
    <name type="scientific">Microbispora siamensis</name>
    <dbReference type="NCBI Taxonomy" id="564413"/>
    <lineage>
        <taxon>Bacteria</taxon>
        <taxon>Bacillati</taxon>
        <taxon>Actinomycetota</taxon>
        <taxon>Actinomycetes</taxon>
        <taxon>Streptosporangiales</taxon>
        <taxon>Streptosporangiaceae</taxon>
        <taxon>Microbispora</taxon>
    </lineage>
</organism>
<keyword evidence="3" id="KW-1185">Reference proteome</keyword>
<sequence length="70" mass="6901">MVFFVFFGVGDAKTVSYTVRVLCGVGEALAEALALGLALALALGDAEAFVTGIVATAGAVLAPVAATTQL</sequence>
<keyword evidence="1" id="KW-1133">Transmembrane helix</keyword>
<evidence type="ECO:0000256" key="1">
    <source>
        <dbReference type="SAM" id="Phobius"/>
    </source>
</evidence>
<protein>
    <submittedName>
        <fullName evidence="2">Uncharacterized protein</fullName>
    </submittedName>
</protein>
<keyword evidence="1" id="KW-0812">Transmembrane</keyword>
<dbReference type="Proteomes" id="UP000660454">
    <property type="component" value="Unassembled WGS sequence"/>
</dbReference>
<feature type="transmembrane region" description="Helical" evidence="1">
    <location>
        <begin position="21"/>
        <end position="42"/>
    </location>
</feature>
<keyword evidence="1" id="KW-0472">Membrane</keyword>
<comment type="caution">
    <text evidence="2">The sequence shown here is derived from an EMBL/GenBank/DDBJ whole genome shotgun (WGS) entry which is preliminary data.</text>
</comment>